<dbReference type="InterPro" id="IPR036179">
    <property type="entry name" value="Ig-like_dom_sf"/>
</dbReference>
<dbReference type="STRING" id="105785.A0A2J7QCJ3"/>
<keyword evidence="3" id="KW-0732">Signal</keyword>
<dbReference type="InterPro" id="IPR013098">
    <property type="entry name" value="Ig_I-set"/>
</dbReference>
<evidence type="ECO:0000313" key="7">
    <source>
        <dbReference type="Proteomes" id="UP000235965"/>
    </source>
</evidence>
<evidence type="ECO:0000259" key="5">
    <source>
        <dbReference type="PROSITE" id="PS50835"/>
    </source>
</evidence>
<dbReference type="InterPro" id="IPR003599">
    <property type="entry name" value="Ig_sub"/>
</dbReference>
<evidence type="ECO:0000256" key="3">
    <source>
        <dbReference type="ARBA" id="ARBA00022729"/>
    </source>
</evidence>
<keyword evidence="7" id="KW-1185">Reference proteome</keyword>
<feature type="domain" description="Ig-like" evidence="5">
    <location>
        <begin position="218"/>
        <end position="318"/>
    </location>
</feature>
<dbReference type="PANTHER" id="PTHR14186:SF19">
    <property type="entry name" value="INSULIN-LIKE GROWTH FACTOR-BINDING PROTEIN 7"/>
    <property type="match status" value="1"/>
</dbReference>
<name>A0A2J7QCJ3_9NEOP</name>
<dbReference type="PROSITE" id="PS50835">
    <property type="entry name" value="IG_LIKE"/>
    <property type="match status" value="1"/>
</dbReference>
<dbReference type="OrthoDB" id="5985519at2759"/>
<dbReference type="Pfam" id="PF07648">
    <property type="entry name" value="Kazal_2"/>
    <property type="match status" value="1"/>
</dbReference>
<dbReference type="InterPro" id="IPR036058">
    <property type="entry name" value="Kazal_dom_sf"/>
</dbReference>
<dbReference type="SMART" id="SM00408">
    <property type="entry name" value="IGc2"/>
    <property type="match status" value="1"/>
</dbReference>
<dbReference type="InterPro" id="IPR013783">
    <property type="entry name" value="Ig-like_fold"/>
</dbReference>
<sequence>MVLYYYGTSQALRLSVCLDRYSICVEKSVRIVHLCRLLTILTCVSKACGLVRRRIRRGMEVRVAVFFVISVLVSCASAAWIDRGGEFPSWDCPKCNEEQCPKPEEDCPQGLVPDICGCCLHGLCGLAEGEKCFNSSLSAVLPPEAIKYGQCGSNLHCLLRPDLTSRDEPEALCFCKETQTACGMDNRTYESVCQMNEASVKGGSAIYLKHWGPCHSAPWVTSGPEDVAGSLHQGLALDCEVKGYPIPGVHWEFQADSGNIRVLPSDDLYVAVQVRGGPEPFMVTSWVQIVDLRPTDTGIYTCVATNSEGEARASAKVGVRG</sequence>
<protein>
    <recommendedName>
        <fullName evidence="5">Ig-like domain-containing protein</fullName>
    </recommendedName>
</protein>
<accession>A0A2J7QCJ3</accession>
<comment type="caution">
    <text evidence="6">The sequence shown here is derived from an EMBL/GenBank/DDBJ whole genome shotgun (WGS) entry which is preliminary data.</text>
</comment>
<dbReference type="GO" id="GO:0001558">
    <property type="term" value="P:regulation of cell growth"/>
    <property type="evidence" value="ECO:0007669"/>
    <property type="project" value="InterPro"/>
</dbReference>
<dbReference type="GO" id="GO:0009966">
    <property type="term" value="P:regulation of signal transduction"/>
    <property type="evidence" value="ECO:0007669"/>
    <property type="project" value="TreeGrafter"/>
</dbReference>
<dbReference type="GO" id="GO:0005520">
    <property type="term" value="F:insulin-like growth factor binding"/>
    <property type="evidence" value="ECO:0007669"/>
    <property type="project" value="InterPro"/>
</dbReference>
<gene>
    <name evidence="6" type="ORF">B7P43_G02653</name>
</gene>
<proteinExistence type="predicted"/>
<dbReference type="InParanoid" id="A0A2J7QCJ3"/>
<dbReference type="Gene3D" id="2.60.40.10">
    <property type="entry name" value="Immunoglobulins"/>
    <property type="match status" value="1"/>
</dbReference>
<dbReference type="Gene3D" id="4.10.40.20">
    <property type="match status" value="1"/>
</dbReference>
<dbReference type="InterPro" id="IPR009030">
    <property type="entry name" value="Growth_fac_rcpt_cys_sf"/>
</dbReference>
<evidence type="ECO:0000256" key="4">
    <source>
        <dbReference type="SAM" id="Phobius"/>
    </source>
</evidence>
<dbReference type="SUPFAM" id="SSF48726">
    <property type="entry name" value="Immunoglobulin"/>
    <property type="match status" value="1"/>
</dbReference>
<dbReference type="EMBL" id="NEVH01016289">
    <property type="protein sequence ID" value="PNF26299.1"/>
    <property type="molecule type" value="Genomic_DNA"/>
</dbReference>
<dbReference type="InterPro" id="IPR007110">
    <property type="entry name" value="Ig-like_dom"/>
</dbReference>
<dbReference type="GO" id="GO:0005576">
    <property type="term" value="C:extracellular region"/>
    <property type="evidence" value="ECO:0007669"/>
    <property type="project" value="UniProtKB-SubCell"/>
</dbReference>
<organism evidence="6 7">
    <name type="scientific">Cryptotermes secundus</name>
    <dbReference type="NCBI Taxonomy" id="105785"/>
    <lineage>
        <taxon>Eukaryota</taxon>
        <taxon>Metazoa</taxon>
        <taxon>Ecdysozoa</taxon>
        <taxon>Arthropoda</taxon>
        <taxon>Hexapoda</taxon>
        <taxon>Insecta</taxon>
        <taxon>Pterygota</taxon>
        <taxon>Neoptera</taxon>
        <taxon>Polyneoptera</taxon>
        <taxon>Dictyoptera</taxon>
        <taxon>Blattodea</taxon>
        <taxon>Blattoidea</taxon>
        <taxon>Termitoidae</taxon>
        <taxon>Kalotermitidae</taxon>
        <taxon>Cryptotermitinae</taxon>
        <taxon>Cryptotermes</taxon>
    </lineage>
</organism>
<dbReference type="AlphaFoldDB" id="A0A2J7QCJ3"/>
<dbReference type="Gene3D" id="3.30.60.30">
    <property type="match status" value="1"/>
</dbReference>
<dbReference type="CDD" id="cd00104">
    <property type="entry name" value="KAZAL_FS"/>
    <property type="match status" value="1"/>
</dbReference>
<keyword evidence="2" id="KW-0964">Secreted</keyword>
<feature type="transmembrane region" description="Helical" evidence="4">
    <location>
        <begin position="63"/>
        <end position="81"/>
    </location>
</feature>
<comment type="subcellular location">
    <subcellularLocation>
        <location evidence="1">Secreted</location>
    </subcellularLocation>
</comment>
<dbReference type="InterPro" id="IPR011390">
    <property type="entry name" value="IGFBP_rP_mac25"/>
</dbReference>
<dbReference type="InterPro" id="IPR003598">
    <property type="entry name" value="Ig_sub2"/>
</dbReference>
<dbReference type="SMART" id="SM00280">
    <property type="entry name" value="KAZAL"/>
    <property type="match status" value="1"/>
</dbReference>
<dbReference type="InterPro" id="IPR002350">
    <property type="entry name" value="Kazal_dom"/>
</dbReference>
<evidence type="ECO:0000313" key="6">
    <source>
        <dbReference type="EMBL" id="PNF26299.1"/>
    </source>
</evidence>
<keyword evidence="4" id="KW-0472">Membrane</keyword>
<dbReference type="Proteomes" id="UP000235965">
    <property type="component" value="Unassembled WGS sequence"/>
</dbReference>
<reference evidence="6 7" key="1">
    <citation type="submission" date="2017-12" db="EMBL/GenBank/DDBJ databases">
        <title>Hemimetabolous genomes reveal molecular basis of termite eusociality.</title>
        <authorList>
            <person name="Harrison M.C."/>
            <person name="Jongepier E."/>
            <person name="Robertson H.M."/>
            <person name="Arning N."/>
            <person name="Bitard-Feildel T."/>
            <person name="Chao H."/>
            <person name="Childers C.P."/>
            <person name="Dinh H."/>
            <person name="Doddapaneni H."/>
            <person name="Dugan S."/>
            <person name="Gowin J."/>
            <person name="Greiner C."/>
            <person name="Han Y."/>
            <person name="Hu H."/>
            <person name="Hughes D.S.T."/>
            <person name="Huylmans A.-K."/>
            <person name="Kemena C."/>
            <person name="Kremer L.P.M."/>
            <person name="Lee S.L."/>
            <person name="Lopez-Ezquerra A."/>
            <person name="Mallet L."/>
            <person name="Monroy-Kuhn J.M."/>
            <person name="Moser A."/>
            <person name="Murali S.C."/>
            <person name="Muzny D.M."/>
            <person name="Otani S."/>
            <person name="Piulachs M.-D."/>
            <person name="Poelchau M."/>
            <person name="Qu J."/>
            <person name="Schaub F."/>
            <person name="Wada-Katsumata A."/>
            <person name="Worley K.C."/>
            <person name="Xie Q."/>
            <person name="Ylla G."/>
            <person name="Poulsen M."/>
            <person name="Gibbs R.A."/>
            <person name="Schal C."/>
            <person name="Richards S."/>
            <person name="Belles X."/>
            <person name="Korb J."/>
            <person name="Bornberg-Bauer E."/>
        </authorList>
    </citation>
    <scope>NUCLEOTIDE SEQUENCE [LARGE SCALE GENOMIC DNA]</scope>
    <source>
        <tissue evidence="6">Whole body</tissue>
    </source>
</reference>
<dbReference type="SUPFAM" id="SSF57184">
    <property type="entry name" value="Growth factor receptor domain"/>
    <property type="match status" value="1"/>
</dbReference>
<dbReference type="Pfam" id="PF07679">
    <property type="entry name" value="I-set"/>
    <property type="match status" value="1"/>
</dbReference>
<dbReference type="SUPFAM" id="SSF100895">
    <property type="entry name" value="Kazal-type serine protease inhibitors"/>
    <property type="match status" value="1"/>
</dbReference>
<evidence type="ECO:0000256" key="2">
    <source>
        <dbReference type="ARBA" id="ARBA00022525"/>
    </source>
</evidence>
<evidence type="ECO:0000256" key="1">
    <source>
        <dbReference type="ARBA" id="ARBA00004613"/>
    </source>
</evidence>
<dbReference type="SMART" id="SM00409">
    <property type="entry name" value="IG"/>
    <property type="match status" value="1"/>
</dbReference>
<keyword evidence="4" id="KW-0812">Transmembrane</keyword>
<keyword evidence="4" id="KW-1133">Transmembrane helix</keyword>
<dbReference type="PANTHER" id="PTHR14186">
    <property type="entry name" value="INSULIN-LIKE GROWTH FACTOR BINDING PROTEIN-RELATED"/>
    <property type="match status" value="1"/>
</dbReference>